<feature type="compositionally biased region" description="Low complexity" evidence="2">
    <location>
        <begin position="8"/>
        <end position="30"/>
    </location>
</feature>
<evidence type="ECO:0000259" key="3">
    <source>
        <dbReference type="SMART" id="SM00495"/>
    </source>
</evidence>
<gene>
    <name evidence="4" type="ORF">K7432_012935</name>
</gene>
<dbReference type="Proteomes" id="UP001479436">
    <property type="component" value="Unassembled WGS sequence"/>
</dbReference>
<dbReference type="Pfam" id="PF02839">
    <property type="entry name" value="CBM_5_12"/>
    <property type="match status" value="1"/>
</dbReference>
<dbReference type="CDD" id="cd12215">
    <property type="entry name" value="ChiC_BD"/>
    <property type="match status" value="1"/>
</dbReference>
<name>A0ABR2VRM1_9FUNG</name>
<dbReference type="SMART" id="SM00495">
    <property type="entry name" value="ChtBD3"/>
    <property type="match status" value="1"/>
</dbReference>
<dbReference type="InterPro" id="IPR036573">
    <property type="entry name" value="CBM_sf_5/12"/>
</dbReference>
<feature type="non-terminal residue" evidence="4">
    <location>
        <position position="1"/>
    </location>
</feature>
<dbReference type="SUPFAM" id="SSF51055">
    <property type="entry name" value="Carbohydrate binding domain"/>
    <property type="match status" value="1"/>
</dbReference>
<keyword evidence="5" id="KW-1185">Reference proteome</keyword>
<evidence type="ECO:0000256" key="1">
    <source>
        <dbReference type="ARBA" id="ARBA00022801"/>
    </source>
</evidence>
<keyword evidence="1" id="KW-0378">Hydrolase</keyword>
<organism evidence="4 5">
    <name type="scientific">Basidiobolus ranarum</name>
    <dbReference type="NCBI Taxonomy" id="34480"/>
    <lineage>
        <taxon>Eukaryota</taxon>
        <taxon>Fungi</taxon>
        <taxon>Fungi incertae sedis</taxon>
        <taxon>Zoopagomycota</taxon>
        <taxon>Entomophthoromycotina</taxon>
        <taxon>Basidiobolomycetes</taxon>
        <taxon>Basidiobolales</taxon>
        <taxon>Basidiobolaceae</taxon>
        <taxon>Basidiobolus</taxon>
    </lineage>
</organism>
<evidence type="ECO:0000313" key="5">
    <source>
        <dbReference type="Proteomes" id="UP001479436"/>
    </source>
</evidence>
<dbReference type="Gene3D" id="2.10.10.20">
    <property type="entry name" value="Carbohydrate-binding module superfamily 5/12"/>
    <property type="match status" value="1"/>
</dbReference>
<dbReference type="InterPro" id="IPR003610">
    <property type="entry name" value="CBM5/12"/>
</dbReference>
<evidence type="ECO:0000256" key="2">
    <source>
        <dbReference type="SAM" id="MobiDB-lite"/>
    </source>
</evidence>
<evidence type="ECO:0000313" key="4">
    <source>
        <dbReference type="EMBL" id="KAK9695485.1"/>
    </source>
</evidence>
<protein>
    <recommendedName>
        <fullName evidence="3">Chitin-binding type-3 domain-containing protein</fullName>
    </recommendedName>
</protein>
<sequence length="84" mass="8715">AQPTSTIPSKTSTATSSGSVSTGSPSPTSVPGICNGVAEWVSATAYNGAQKVTYKGHLWQAKWWTQNDTPGSNSQNVWNDLGAC</sequence>
<reference evidence="4 5" key="1">
    <citation type="submission" date="2023-04" db="EMBL/GenBank/DDBJ databases">
        <title>Genome of Basidiobolus ranarum AG-B5.</title>
        <authorList>
            <person name="Stajich J.E."/>
            <person name="Carter-House D."/>
            <person name="Gryganskyi A."/>
        </authorList>
    </citation>
    <scope>NUCLEOTIDE SEQUENCE [LARGE SCALE GENOMIC DNA]</scope>
    <source>
        <strain evidence="4 5">AG-B5</strain>
    </source>
</reference>
<proteinExistence type="predicted"/>
<comment type="caution">
    <text evidence="4">The sequence shown here is derived from an EMBL/GenBank/DDBJ whole genome shotgun (WGS) entry which is preliminary data.</text>
</comment>
<accession>A0ABR2VRM1</accession>
<feature type="domain" description="Chitin-binding type-3" evidence="3">
    <location>
        <begin position="37"/>
        <end position="81"/>
    </location>
</feature>
<feature type="region of interest" description="Disordered" evidence="2">
    <location>
        <begin position="1"/>
        <end position="30"/>
    </location>
</feature>
<dbReference type="EMBL" id="JASJQH010008071">
    <property type="protein sequence ID" value="KAK9695485.1"/>
    <property type="molecule type" value="Genomic_DNA"/>
</dbReference>